<feature type="transmembrane region" description="Helical" evidence="1">
    <location>
        <begin position="311"/>
        <end position="339"/>
    </location>
</feature>
<organism evidence="2 3">
    <name type="scientific">Jiella pelagia</name>
    <dbReference type="NCBI Taxonomy" id="2986949"/>
    <lineage>
        <taxon>Bacteria</taxon>
        <taxon>Pseudomonadati</taxon>
        <taxon>Pseudomonadota</taxon>
        <taxon>Alphaproteobacteria</taxon>
        <taxon>Hyphomicrobiales</taxon>
        <taxon>Aurantimonadaceae</taxon>
        <taxon>Jiella</taxon>
    </lineage>
</organism>
<dbReference type="Pfam" id="PF05940">
    <property type="entry name" value="NnrS"/>
    <property type="match status" value="1"/>
</dbReference>
<evidence type="ECO:0000313" key="2">
    <source>
        <dbReference type="EMBL" id="WAP66717.1"/>
    </source>
</evidence>
<reference evidence="2" key="1">
    <citation type="submission" date="2022-12" db="EMBL/GenBank/DDBJ databases">
        <title>Jiella pelagia sp. nov., isolated from phosphonate enriched culture of Northwest Pacific surface seawater.</title>
        <authorList>
            <person name="Shin D.Y."/>
            <person name="Hwang C.Y."/>
        </authorList>
    </citation>
    <scope>NUCLEOTIDE SEQUENCE</scope>
    <source>
        <strain evidence="2">HL-NP1</strain>
        <plasmid evidence="2">unnamed1</plasmid>
    </source>
</reference>
<dbReference type="InterPro" id="IPR010266">
    <property type="entry name" value="NnrS"/>
</dbReference>
<feature type="transmembrane region" description="Helical" evidence="1">
    <location>
        <begin position="98"/>
        <end position="120"/>
    </location>
</feature>
<feature type="transmembrane region" description="Helical" evidence="1">
    <location>
        <begin position="377"/>
        <end position="399"/>
    </location>
</feature>
<feature type="transmembrane region" description="Helical" evidence="1">
    <location>
        <begin position="132"/>
        <end position="150"/>
    </location>
</feature>
<feature type="transmembrane region" description="Helical" evidence="1">
    <location>
        <begin position="411"/>
        <end position="430"/>
    </location>
</feature>
<dbReference type="EMBL" id="CP114028">
    <property type="protein sequence ID" value="WAP66717.1"/>
    <property type="molecule type" value="Genomic_DNA"/>
</dbReference>
<keyword evidence="1" id="KW-0472">Membrane</keyword>
<keyword evidence="1" id="KW-0812">Transmembrane</keyword>
<keyword evidence="1" id="KW-1133">Transmembrane helix</keyword>
<gene>
    <name evidence="2" type="ORF">OH818_00640</name>
</gene>
<protein>
    <submittedName>
        <fullName evidence="2">NnrS family protein</fullName>
    </submittedName>
</protein>
<feature type="transmembrane region" description="Helical" evidence="1">
    <location>
        <begin position="156"/>
        <end position="175"/>
    </location>
</feature>
<geneLocation type="plasmid" evidence="2 3">
    <name>unnamed1</name>
</geneLocation>
<name>A0ABY7BTW8_9HYPH</name>
<feature type="transmembrane region" description="Helical" evidence="1">
    <location>
        <begin position="67"/>
        <end position="86"/>
    </location>
</feature>
<evidence type="ECO:0000313" key="3">
    <source>
        <dbReference type="Proteomes" id="UP001164020"/>
    </source>
</evidence>
<dbReference type="Proteomes" id="UP001164020">
    <property type="component" value="Plasmid unnamed1"/>
</dbReference>
<accession>A0ABY7BTW8</accession>
<sequence>MPVCLAISDIDRPCRCKSRIIIISPSLITEIPLSTIERSIGDHAPPVFRGAPRKTGDSAKLGKIQTALLGSFASAATLVWLCVLSGADLPSAFTPRDWHVHTMLFGAIPAIIAGFSLTAVSNWTGRPPVSSRLLLALVILWLAGRAAISISAIIGFWPAATIDLLFLPALALVFGREVIAAGNWRNLRVLILIVLIALADFGFQIEVASTGLAETSVRAGIAFVLVLVMLIGGRIVPAFTRNWLKAREVTRLPAPFSALDTVAMTVSLAAVGVWAVLPDHLAAAALLLAAAGLNAARLARWRGLATRSEPLLFVLHVAFATVPLGFAAVSAGIIAPALVEPAAALHVWTAGTFGLMTLAVMIRAARGHSGRPLTAGVFETALFVLVLVGTFARVAASYAGGTHLSLLNVGGLAWAAAFIGFAAGYARLLLTRRRSAS</sequence>
<feature type="transmembrane region" description="Helical" evidence="1">
    <location>
        <begin position="281"/>
        <end position="299"/>
    </location>
</feature>
<feature type="transmembrane region" description="Helical" evidence="1">
    <location>
        <begin position="256"/>
        <end position="275"/>
    </location>
</feature>
<feature type="transmembrane region" description="Helical" evidence="1">
    <location>
        <begin position="187"/>
        <end position="205"/>
    </location>
</feature>
<dbReference type="RefSeq" id="WP_268879163.1">
    <property type="nucleotide sequence ID" value="NZ_CP114028.1"/>
</dbReference>
<feature type="transmembrane region" description="Helical" evidence="1">
    <location>
        <begin position="217"/>
        <end position="236"/>
    </location>
</feature>
<feature type="transmembrane region" description="Helical" evidence="1">
    <location>
        <begin position="345"/>
        <end position="365"/>
    </location>
</feature>
<keyword evidence="2" id="KW-0614">Plasmid</keyword>
<proteinExistence type="predicted"/>
<evidence type="ECO:0000256" key="1">
    <source>
        <dbReference type="SAM" id="Phobius"/>
    </source>
</evidence>
<keyword evidence="3" id="KW-1185">Reference proteome</keyword>